<reference evidence="9 10" key="1">
    <citation type="submission" date="2014-04" db="EMBL/GenBank/DDBJ databases">
        <title>A comprehensive comparison of genomes of Erythrobacter spp. Strains.</title>
        <authorList>
            <person name="Zheng Q."/>
        </authorList>
    </citation>
    <scope>NUCLEOTIDE SEQUENCE [LARGE SCALE GENOMIC DNA]</scope>
    <source>
        <strain evidence="9 10">DSM 8509</strain>
    </source>
</reference>
<evidence type="ECO:0000313" key="10">
    <source>
        <dbReference type="Proteomes" id="UP000027866"/>
    </source>
</evidence>
<evidence type="ECO:0000256" key="2">
    <source>
        <dbReference type="ARBA" id="ARBA00008000"/>
    </source>
</evidence>
<dbReference type="InterPro" id="IPR016169">
    <property type="entry name" value="FAD-bd_PCMH_sub2"/>
</dbReference>
<dbReference type="PANTHER" id="PTHR11748">
    <property type="entry name" value="D-LACTATE DEHYDROGENASE"/>
    <property type="match status" value="1"/>
</dbReference>
<dbReference type="SUPFAM" id="SSF55103">
    <property type="entry name" value="FAD-linked oxidases, C-terminal domain"/>
    <property type="match status" value="1"/>
</dbReference>
<keyword evidence="5" id="KW-0809">Transit peptide</keyword>
<sequence>MMATLASDNPLAPVRKAVGDEALLTDRESLALYSHDVLSKGAEPLAVFRPESVDQLAAGIGAATAAGIAIVPRGGGMSYTSGYLYKGGPFLLVDTASLDRVIEVNETDMTVTVEAGISWDALHRTLAPKGLRVLAWGTLSGIRASVGGGMSQNGVFWGARNGTAVDSAVSFDVVLADGTVLSTGSDFFRPYGPDLTSLFAADCGAFGVKARVTLKLVREANAFAYGSFSFADHAALLGAMSEIARAELASESFAFDPFLQAQRMKRDTLTKDAKQLGNMMMSQAKSGGVLKALKEGAKVALAGRSFLDDVPFSLHCIAEGRHQPGVDADMKRITEIVRDQGGEPVENSIPKILRANPFPPPNSMLGPEGERWVPVHGFLPHSKLVAAWERLQDLWAANAGEMERLGVETGALIAATGRTSCLIEPVFFWPGEHNPLHRHAVEPDHLAKLSPAPHSPEANALVDRLKGEVIAIFREMGAIHLQVARTYPLKASHSPEGWAILEALKQQVDPRGMMNPGSLEL</sequence>
<dbReference type="GO" id="GO:0071949">
    <property type="term" value="F:FAD binding"/>
    <property type="evidence" value="ECO:0007669"/>
    <property type="project" value="InterPro"/>
</dbReference>
<dbReference type="GO" id="GO:0008720">
    <property type="term" value="F:D-lactate dehydrogenase (NAD+) activity"/>
    <property type="evidence" value="ECO:0007669"/>
    <property type="project" value="TreeGrafter"/>
</dbReference>
<dbReference type="InterPro" id="IPR016167">
    <property type="entry name" value="FAD-bd_PCMH_sub1"/>
</dbReference>
<dbReference type="EMBL" id="JMIX01000004">
    <property type="protein sequence ID" value="KEO96729.1"/>
    <property type="molecule type" value="Genomic_DNA"/>
</dbReference>
<keyword evidence="10" id="KW-1185">Reference proteome</keyword>
<organism evidence="9 10">
    <name type="scientific">Erythrobacter litoralis</name>
    <dbReference type="NCBI Taxonomy" id="39960"/>
    <lineage>
        <taxon>Bacteria</taxon>
        <taxon>Pseudomonadati</taxon>
        <taxon>Pseudomonadota</taxon>
        <taxon>Alphaproteobacteria</taxon>
        <taxon>Sphingomonadales</taxon>
        <taxon>Erythrobacteraceae</taxon>
        <taxon>Erythrobacter/Porphyrobacter group</taxon>
        <taxon>Erythrobacter</taxon>
    </lineage>
</organism>
<dbReference type="PANTHER" id="PTHR11748:SF111">
    <property type="entry name" value="D-LACTATE DEHYDROGENASE, MITOCHONDRIAL-RELATED"/>
    <property type="match status" value="1"/>
</dbReference>
<dbReference type="InterPro" id="IPR004113">
    <property type="entry name" value="FAD-bd_oxidored_4_C"/>
</dbReference>
<comment type="caution">
    <text evidence="9">The sequence shown here is derived from an EMBL/GenBank/DDBJ whole genome shotgun (WGS) entry which is preliminary data.</text>
</comment>
<dbReference type="Proteomes" id="UP000027866">
    <property type="component" value="Unassembled WGS sequence"/>
</dbReference>
<dbReference type="AlphaFoldDB" id="A0A074MTB5"/>
<comment type="cofactor">
    <cofactor evidence="1">
        <name>FAD</name>
        <dbReference type="ChEBI" id="CHEBI:57692"/>
    </cofactor>
</comment>
<dbReference type="Pfam" id="PF02913">
    <property type="entry name" value="FAD-oxidase_C"/>
    <property type="match status" value="1"/>
</dbReference>
<dbReference type="InterPro" id="IPR036318">
    <property type="entry name" value="FAD-bd_PCMH-like_sf"/>
</dbReference>
<dbReference type="PROSITE" id="PS51387">
    <property type="entry name" value="FAD_PCMH"/>
    <property type="match status" value="1"/>
</dbReference>
<dbReference type="EC" id="1.1.2.4" evidence="7"/>
<accession>A0A074MTB5</accession>
<keyword evidence="4" id="KW-0274">FAD</keyword>
<dbReference type="SUPFAM" id="SSF56176">
    <property type="entry name" value="FAD-binding/transporter-associated domain-like"/>
    <property type="match status" value="1"/>
</dbReference>
<evidence type="ECO:0000256" key="6">
    <source>
        <dbReference type="ARBA" id="ARBA00023002"/>
    </source>
</evidence>
<dbReference type="InterPro" id="IPR016164">
    <property type="entry name" value="FAD-linked_Oxase-like_C"/>
</dbReference>
<dbReference type="GO" id="GO:1903457">
    <property type="term" value="P:lactate catabolic process"/>
    <property type="evidence" value="ECO:0007669"/>
    <property type="project" value="TreeGrafter"/>
</dbReference>
<comment type="similarity">
    <text evidence="2">Belongs to the FAD-binding oxidoreductase/transferase type 4 family.</text>
</comment>
<gene>
    <name evidence="9" type="ORF">EH32_08580</name>
</gene>
<name>A0A074MTB5_9SPHN</name>
<dbReference type="Gene3D" id="3.30.43.10">
    <property type="entry name" value="Uridine Diphospho-n-acetylenolpyruvylglucosamine Reductase, domain 2"/>
    <property type="match status" value="1"/>
</dbReference>
<evidence type="ECO:0000256" key="3">
    <source>
        <dbReference type="ARBA" id="ARBA00022630"/>
    </source>
</evidence>
<dbReference type="InterPro" id="IPR006094">
    <property type="entry name" value="Oxid_FAD_bind_N"/>
</dbReference>
<dbReference type="GO" id="GO:0004458">
    <property type="term" value="F:D-lactate dehydrogenase (cytochrome) activity"/>
    <property type="evidence" value="ECO:0007669"/>
    <property type="project" value="UniProtKB-EC"/>
</dbReference>
<evidence type="ECO:0000256" key="5">
    <source>
        <dbReference type="ARBA" id="ARBA00022946"/>
    </source>
</evidence>
<evidence type="ECO:0000313" key="9">
    <source>
        <dbReference type="EMBL" id="KEO96729.1"/>
    </source>
</evidence>
<evidence type="ECO:0000256" key="1">
    <source>
        <dbReference type="ARBA" id="ARBA00001974"/>
    </source>
</evidence>
<evidence type="ECO:0000256" key="7">
    <source>
        <dbReference type="ARBA" id="ARBA00038897"/>
    </source>
</evidence>
<keyword evidence="3" id="KW-0285">Flavoprotein</keyword>
<dbReference type="Gene3D" id="3.30.465.10">
    <property type="match status" value="1"/>
</dbReference>
<evidence type="ECO:0000259" key="8">
    <source>
        <dbReference type="PROSITE" id="PS51387"/>
    </source>
</evidence>
<protein>
    <recommendedName>
        <fullName evidence="7">D-lactate dehydrogenase (cytochrome)</fullName>
        <ecNumber evidence="7">1.1.2.4</ecNumber>
    </recommendedName>
</protein>
<dbReference type="InterPro" id="IPR016166">
    <property type="entry name" value="FAD-bd_PCMH"/>
</dbReference>
<keyword evidence="6" id="KW-0560">Oxidoreductase</keyword>
<dbReference type="Pfam" id="PF01565">
    <property type="entry name" value="FAD_binding_4"/>
    <property type="match status" value="1"/>
</dbReference>
<proteinExistence type="inferred from homology"/>
<evidence type="ECO:0000256" key="4">
    <source>
        <dbReference type="ARBA" id="ARBA00022827"/>
    </source>
</evidence>
<feature type="domain" description="FAD-binding PCMH-type" evidence="8">
    <location>
        <begin position="40"/>
        <end position="219"/>
    </location>
</feature>